<dbReference type="PANTHER" id="PTHR12861">
    <property type="entry name" value="TRANSLOCON-ASSOCIATED PROTEIN, BETA SUBUNIT PRECURSOR TRAP-BETA SIGNAL SEQUENCE RECEPTOR BETA SUBUNIT"/>
    <property type="match status" value="1"/>
</dbReference>
<feature type="signal peptide" evidence="1">
    <location>
        <begin position="1"/>
        <end position="25"/>
    </location>
</feature>
<reference evidence="2" key="1">
    <citation type="submission" date="2021-01" db="EMBL/GenBank/DDBJ databases">
        <authorList>
            <person name="Corre E."/>
            <person name="Pelletier E."/>
            <person name="Niang G."/>
            <person name="Scheremetjew M."/>
            <person name="Finn R."/>
            <person name="Kale V."/>
            <person name="Holt S."/>
            <person name="Cochrane G."/>
            <person name="Meng A."/>
            <person name="Brown T."/>
            <person name="Cohen L."/>
        </authorList>
    </citation>
    <scope>NUCLEOTIDE SEQUENCE</scope>
    <source>
        <strain evidence="2">RCC1614</strain>
    </source>
</reference>
<evidence type="ECO:0000313" key="2">
    <source>
        <dbReference type="EMBL" id="CAD8236968.1"/>
    </source>
</evidence>
<evidence type="ECO:0008006" key="3">
    <source>
        <dbReference type="Google" id="ProtNLM"/>
    </source>
</evidence>
<dbReference type="OMA" id="EINDPGW"/>
<protein>
    <recommendedName>
        <fullName evidence="3">Translocon-associated protein subunit beta</fullName>
    </recommendedName>
</protein>
<feature type="chain" id="PRO_5031470482" description="Translocon-associated protein subunit beta" evidence="1">
    <location>
        <begin position="26"/>
        <end position="219"/>
    </location>
</feature>
<dbReference type="PANTHER" id="PTHR12861:SF3">
    <property type="entry name" value="TRANSLOCON-ASSOCIATED PROTEIN SUBUNIT BETA"/>
    <property type="match status" value="1"/>
</dbReference>
<name>A0A7R9TJ22_MICPS</name>
<dbReference type="AlphaFoldDB" id="A0A7R9TJ22"/>
<accession>A0A7R9TJ22</accession>
<dbReference type="Gene3D" id="2.60.40.10">
    <property type="entry name" value="Immunoglobulins"/>
    <property type="match status" value="1"/>
</dbReference>
<dbReference type="EMBL" id="HBDY01007396">
    <property type="protein sequence ID" value="CAD8236968.1"/>
    <property type="molecule type" value="Transcribed_RNA"/>
</dbReference>
<evidence type="ECO:0000256" key="1">
    <source>
        <dbReference type="SAM" id="SignalP"/>
    </source>
</evidence>
<organism evidence="2">
    <name type="scientific">Micromonas pusilla</name>
    <name type="common">Picoplanktonic green alga</name>
    <name type="synonym">Chromulina pusilla</name>
    <dbReference type="NCBI Taxonomy" id="38833"/>
    <lineage>
        <taxon>Eukaryota</taxon>
        <taxon>Viridiplantae</taxon>
        <taxon>Chlorophyta</taxon>
        <taxon>Mamiellophyceae</taxon>
        <taxon>Mamiellales</taxon>
        <taxon>Mamiellaceae</taxon>
        <taxon>Micromonas</taxon>
    </lineage>
</organism>
<dbReference type="InterPro" id="IPR013783">
    <property type="entry name" value="Ig-like_fold"/>
</dbReference>
<gene>
    <name evidence="2" type="ORF">MPUS1402_LOCUS5443</name>
</gene>
<proteinExistence type="predicted"/>
<keyword evidence="1" id="KW-0732">Signal</keyword>
<dbReference type="Pfam" id="PF05753">
    <property type="entry name" value="TRAP_beta"/>
    <property type="match status" value="1"/>
</dbReference>
<sequence length="219" mass="24509">MTAHAANFVRFAFIVFSLFFRVALAHDFTATRAHVILHKAVSAEPLVLGQNFTVTLTAYNRGNIDARSVDIIDAKYDPNVFTILNGASSIMSEFDVVEPGENATFSFELVATRLGVYTLTPAVVTYRASDGEQKTRGTSNDVENLWCVTEMDKSFERVFRIGAYLTLGLARNAEEWKKGAKITTGVLSLLTVNYVLLLLKQFRKEWERRRAIVSLTKSD</sequence>